<dbReference type="KEGG" id="afi:Acife_0401"/>
<dbReference type="EMBL" id="CP002985">
    <property type="protein sequence ID" value="AEM46623.1"/>
    <property type="molecule type" value="Genomic_DNA"/>
</dbReference>
<accession>G0JSR6</accession>
<protein>
    <submittedName>
        <fullName evidence="1">Uncharacterized protein</fullName>
    </submittedName>
</protein>
<dbReference type="Proteomes" id="UP000009220">
    <property type="component" value="Chromosome"/>
</dbReference>
<dbReference type="Pfam" id="PF22491">
    <property type="entry name" value="DUF6988"/>
    <property type="match status" value="1"/>
</dbReference>
<dbReference type="eggNOG" id="ENOG50313IZ">
    <property type="taxonomic scope" value="Bacteria"/>
</dbReference>
<dbReference type="HOGENOM" id="CLU_102873_1_0_6"/>
<dbReference type="AlphaFoldDB" id="G0JSR6"/>
<dbReference type="InterPro" id="IPR054257">
    <property type="entry name" value="DUF6988"/>
</dbReference>
<reference evidence="1 2" key="1">
    <citation type="journal article" date="2011" name="J. Bacteriol.">
        <title>Draft genome of the psychrotolerant acidophile Acidithiobacillus ferrivorans SS3.</title>
        <authorList>
            <person name="Liljeqvist M."/>
            <person name="Valdes J."/>
            <person name="Holmes D.S."/>
            <person name="Dopson M."/>
        </authorList>
    </citation>
    <scope>NUCLEOTIDE SEQUENCE [LARGE SCALE GENOMIC DNA]</scope>
    <source>
        <strain evidence="1 2">SS3</strain>
    </source>
</reference>
<gene>
    <name evidence="1" type="ORF">Acife_0401</name>
</gene>
<sequence>MGTNTEYSDFFVILDKSRQWADTLYTLINDKLISDSPRIRLSAPLCYLSVRHFSAVVLLCEHDLYGSAFALLRAQFESYIRSAWLYHSATGIQLHNIVTGKKNFPDINTMLKSLKNTDEGEFANLDKAKDIIWKTMNDFTHGGINQIFMHSRDRAIEQNITQTHTYGLLKNSSTLGLMAGVLMMTMANNITIGENLMKSFKSIFTEI</sequence>
<name>G0JSR6_9PROT</name>
<proteinExistence type="predicted"/>
<evidence type="ECO:0000313" key="1">
    <source>
        <dbReference type="EMBL" id="AEM46623.1"/>
    </source>
</evidence>
<organism evidence="1 2">
    <name type="scientific">Acidithiobacillus ferrivorans SS3</name>
    <dbReference type="NCBI Taxonomy" id="743299"/>
    <lineage>
        <taxon>Bacteria</taxon>
        <taxon>Pseudomonadati</taxon>
        <taxon>Pseudomonadota</taxon>
        <taxon>Acidithiobacillia</taxon>
        <taxon>Acidithiobacillales</taxon>
        <taxon>Acidithiobacillaceae</taxon>
        <taxon>Acidithiobacillus</taxon>
    </lineage>
</organism>
<evidence type="ECO:0000313" key="2">
    <source>
        <dbReference type="Proteomes" id="UP000009220"/>
    </source>
</evidence>
<dbReference type="RefSeq" id="WP_014027894.1">
    <property type="nucleotide sequence ID" value="NC_015942.1"/>
</dbReference>